<dbReference type="Proteomes" id="UP000248079">
    <property type="component" value="Unassembled WGS sequence"/>
</dbReference>
<keyword evidence="3" id="KW-0472">Membrane</keyword>
<gene>
    <name evidence="5" type="ORF">DF185_05185</name>
</gene>
<feature type="short sequence motif" description="DGA/G" evidence="2">
    <location>
        <begin position="237"/>
        <end position="239"/>
    </location>
</feature>
<dbReference type="GO" id="GO:0016787">
    <property type="term" value="F:hydrolase activity"/>
    <property type="evidence" value="ECO:0007669"/>
    <property type="project" value="UniProtKB-UniRule"/>
</dbReference>
<evidence type="ECO:0000313" key="5">
    <source>
        <dbReference type="EMBL" id="PXY02040.1"/>
    </source>
</evidence>
<dbReference type="PROSITE" id="PS51635">
    <property type="entry name" value="PNPLA"/>
    <property type="match status" value="1"/>
</dbReference>
<organism evidence="5 6">
    <name type="scientific">Marinifilum breve</name>
    <dbReference type="NCBI Taxonomy" id="2184082"/>
    <lineage>
        <taxon>Bacteria</taxon>
        <taxon>Pseudomonadati</taxon>
        <taxon>Bacteroidota</taxon>
        <taxon>Bacteroidia</taxon>
        <taxon>Marinilabiliales</taxon>
        <taxon>Marinifilaceae</taxon>
    </lineage>
</organism>
<evidence type="ECO:0000256" key="1">
    <source>
        <dbReference type="ARBA" id="ARBA00023098"/>
    </source>
</evidence>
<evidence type="ECO:0000256" key="3">
    <source>
        <dbReference type="SAM" id="Phobius"/>
    </source>
</evidence>
<keyword evidence="3" id="KW-0812">Transmembrane</keyword>
<comment type="caution">
    <text evidence="2">Lacks conserved residue(s) required for the propagation of feature annotation.</text>
</comment>
<evidence type="ECO:0000259" key="4">
    <source>
        <dbReference type="PROSITE" id="PS51635"/>
    </source>
</evidence>
<comment type="caution">
    <text evidence="5">The sequence shown here is derived from an EMBL/GenBank/DDBJ whole genome shotgun (WGS) entry which is preliminary data.</text>
</comment>
<feature type="domain" description="PNPLA" evidence="4">
    <location>
        <begin position="14"/>
        <end position="250"/>
    </location>
</feature>
<dbReference type="EMBL" id="QFLI01000002">
    <property type="protein sequence ID" value="PXY02040.1"/>
    <property type="molecule type" value="Genomic_DNA"/>
</dbReference>
<protein>
    <recommendedName>
        <fullName evidence="4">PNPLA domain-containing protein</fullName>
    </recommendedName>
</protein>
<keyword evidence="6" id="KW-1185">Reference proteome</keyword>
<feature type="active site" description="Proton acceptor" evidence="2">
    <location>
        <position position="237"/>
    </location>
</feature>
<keyword evidence="3" id="KW-1133">Transmembrane helix</keyword>
<feature type="active site" description="Nucleophile" evidence="2">
    <location>
        <position position="54"/>
    </location>
</feature>
<dbReference type="SUPFAM" id="SSF52151">
    <property type="entry name" value="FabD/lysophospholipase-like"/>
    <property type="match status" value="1"/>
</dbReference>
<proteinExistence type="predicted"/>
<name>A0A2V4A3W6_9BACT</name>
<keyword evidence="2" id="KW-0378">Hydrolase</keyword>
<feature type="transmembrane region" description="Helical" evidence="3">
    <location>
        <begin position="333"/>
        <end position="356"/>
    </location>
</feature>
<evidence type="ECO:0000256" key="2">
    <source>
        <dbReference type="PROSITE-ProRule" id="PRU01161"/>
    </source>
</evidence>
<evidence type="ECO:0000313" key="6">
    <source>
        <dbReference type="Proteomes" id="UP000248079"/>
    </source>
</evidence>
<dbReference type="RefSeq" id="WP_110359674.1">
    <property type="nucleotide sequence ID" value="NZ_QFLI01000002.1"/>
</dbReference>
<reference evidence="5 6" key="1">
    <citation type="submission" date="2018-05" db="EMBL/GenBank/DDBJ databases">
        <title>Marinifilum breve JC075T sp. nov., a marine bacterium isolated from Yongle Blue Hole in the South China Sea.</title>
        <authorList>
            <person name="Fu T."/>
        </authorList>
    </citation>
    <scope>NUCLEOTIDE SEQUENCE [LARGE SCALE GENOMIC DNA]</scope>
    <source>
        <strain evidence="5 6">JC075</strain>
    </source>
</reference>
<dbReference type="AlphaFoldDB" id="A0A2V4A3W6"/>
<dbReference type="InterPro" id="IPR016035">
    <property type="entry name" value="Acyl_Trfase/lysoPLipase"/>
</dbReference>
<dbReference type="Pfam" id="PF01734">
    <property type="entry name" value="Patatin"/>
    <property type="match status" value="1"/>
</dbReference>
<keyword evidence="1 2" id="KW-0443">Lipid metabolism</keyword>
<feature type="transmembrane region" description="Helical" evidence="3">
    <location>
        <begin position="306"/>
        <end position="327"/>
    </location>
</feature>
<dbReference type="GO" id="GO:0016042">
    <property type="term" value="P:lipid catabolic process"/>
    <property type="evidence" value="ECO:0007669"/>
    <property type="project" value="UniProtKB-UniRule"/>
</dbReference>
<keyword evidence="2" id="KW-0442">Lipid degradation</keyword>
<accession>A0A2V4A3W6</accession>
<dbReference type="OrthoDB" id="9813090at2"/>
<dbReference type="Gene3D" id="3.40.1090.10">
    <property type="entry name" value="Cytosolic phospholipase A2 catalytic domain"/>
    <property type="match status" value="2"/>
</dbReference>
<dbReference type="InterPro" id="IPR002641">
    <property type="entry name" value="PNPLA_dom"/>
</dbReference>
<sequence length="544" mass="61061">MQTPITPFESIGLCFSGGGYRATFFSLGVVSYLNKISYKGESLLSHVEAVSSVSGGSLLAVAYAKAVQEENFDFHTFYKSFYQSFVPGKDKLVEDAVAKLESTEVWAKHPYKKPSLINAFALTYADMPIFQGEFGMFKKSTSPSLKHVCFNATEFSYGKAFRFQNVGVFGNGNLRCAEMNQVSAKVQLADIVASSSCFPIGFEPLVFPDDYIRDQKDPHYKALKRLPDFCHGVGVMDGGIVDNQGIGSMVNISNSKQRTKPLDLIIVNDVGSSDMQPWQAESTKDTTQMSIKEKVKSLLKYVRVHWMYWSVLVVGILIMLINSLELIKSREWVSLYVVGGVLTGIGLSFTLIGAIAGHVKNDIIRKLKAVFRKNVPESLLDEVKSFQRLDIDLVKRMMIERATSGAKMINNVFLKQIRYLNYELLYSSESLKNRRISSVIGELNGEKKNNGEISAPKKQLKTVAMIASEAPTTLWWSEEDIKQDRMNSLIACGQFTTCYNLMKYILELKKSGIEAEGMDDMYKALKKDWSAFNRDPMFMVDTHE</sequence>